<sequence>MDDSTRKLHNKVLNCINRFKQNIDAIFTAKSSNDIAILPALFARNKGLLIDLRKAERDLKISIEFKRSQNLSEQELTNSMMDQLRALEYEKNALENEIKDYKEKEDKELAKLGYEIKINREEIIEKITEEFETIRKSPNGDLLYVNKNSSFEVENSEDEATVSSTVQTLDEMIDTIFRDENPDNGEETTEEEELTR</sequence>
<comment type="caution">
    <text evidence="3">The sequence shown here is derived from an EMBL/GenBank/DDBJ whole genome shotgun (WGS) entry which is preliminary data.</text>
</comment>
<reference evidence="3" key="1">
    <citation type="submission" date="2021-09" db="EMBL/GenBank/DDBJ databases">
        <authorList>
            <consortium name="AG Swart"/>
            <person name="Singh M."/>
            <person name="Singh A."/>
            <person name="Seah K."/>
            <person name="Emmerich C."/>
        </authorList>
    </citation>
    <scope>NUCLEOTIDE SEQUENCE</scope>
    <source>
        <strain evidence="3">ATCC30299</strain>
    </source>
</reference>
<dbReference type="EMBL" id="CAJZBQ010000053">
    <property type="protein sequence ID" value="CAG9331124.1"/>
    <property type="molecule type" value="Genomic_DNA"/>
</dbReference>
<evidence type="ECO:0000256" key="1">
    <source>
        <dbReference type="SAM" id="Coils"/>
    </source>
</evidence>
<accession>A0AAU9JZF4</accession>
<evidence type="ECO:0000313" key="4">
    <source>
        <dbReference type="Proteomes" id="UP001162131"/>
    </source>
</evidence>
<dbReference type="AlphaFoldDB" id="A0AAU9JZF4"/>
<keyword evidence="1" id="KW-0175">Coiled coil</keyword>
<evidence type="ECO:0000256" key="2">
    <source>
        <dbReference type="SAM" id="MobiDB-lite"/>
    </source>
</evidence>
<name>A0AAU9JZF4_9CILI</name>
<evidence type="ECO:0000313" key="3">
    <source>
        <dbReference type="EMBL" id="CAG9331124.1"/>
    </source>
</evidence>
<feature type="compositionally biased region" description="Acidic residues" evidence="2">
    <location>
        <begin position="182"/>
        <end position="196"/>
    </location>
</feature>
<protein>
    <submittedName>
        <fullName evidence="3">Uncharacterized protein</fullName>
    </submittedName>
</protein>
<organism evidence="3 4">
    <name type="scientific">Blepharisma stoltei</name>
    <dbReference type="NCBI Taxonomy" id="1481888"/>
    <lineage>
        <taxon>Eukaryota</taxon>
        <taxon>Sar</taxon>
        <taxon>Alveolata</taxon>
        <taxon>Ciliophora</taxon>
        <taxon>Postciliodesmatophora</taxon>
        <taxon>Heterotrichea</taxon>
        <taxon>Heterotrichida</taxon>
        <taxon>Blepharismidae</taxon>
        <taxon>Blepharisma</taxon>
    </lineage>
</organism>
<keyword evidence="4" id="KW-1185">Reference proteome</keyword>
<feature type="region of interest" description="Disordered" evidence="2">
    <location>
        <begin position="177"/>
        <end position="196"/>
    </location>
</feature>
<gene>
    <name evidence="3" type="ORF">BSTOLATCC_MIC53203</name>
</gene>
<proteinExistence type="predicted"/>
<dbReference type="Proteomes" id="UP001162131">
    <property type="component" value="Unassembled WGS sequence"/>
</dbReference>
<feature type="coiled-coil region" evidence="1">
    <location>
        <begin position="77"/>
        <end position="111"/>
    </location>
</feature>